<name>A0A9W4RPG7_9PEZI</name>
<keyword evidence="1" id="KW-0812">Transmembrane</keyword>
<reference evidence="2" key="1">
    <citation type="submission" date="2022-08" db="EMBL/GenBank/DDBJ databases">
        <authorList>
            <person name="Giroux E."/>
            <person name="Giroux E."/>
        </authorList>
    </citation>
    <scope>NUCLEOTIDE SEQUENCE</scope>
    <source>
        <strain evidence="2">H1091258</strain>
    </source>
</reference>
<evidence type="ECO:0000313" key="2">
    <source>
        <dbReference type="EMBL" id="CAI0646298.1"/>
    </source>
</evidence>
<dbReference type="EMBL" id="CAMGZC010000317">
    <property type="protein sequence ID" value="CAI0646298.1"/>
    <property type="molecule type" value="Genomic_DNA"/>
</dbReference>
<comment type="caution">
    <text evidence="2">The sequence shown here is derived from an EMBL/GenBank/DDBJ whole genome shotgun (WGS) entry which is preliminary data.</text>
</comment>
<evidence type="ECO:0000256" key="1">
    <source>
        <dbReference type="SAM" id="Phobius"/>
    </source>
</evidence>
<keyword evidence="1" id="KW-0472">Membrane</keyword>
<proteinExistence type="predicted"/>
<feature type="transmembrane region" description="Helical" evidence="1">
    <location>
        <begin position="24"/>
        <end position="43"/>
    </location>
</feature>
<evidence type="ECO:0008006" key="4">
    <source>
        <dbReference type="Google" id="ProtNLM"/>
    </source>
</evidence>
<dbReference type="Proteomes" id="UP001152533">
    <property type="component" value="Unassembled WGS sequence"/>
</dbReference>
<keyword evidence="1" id="KW-1133">Transmembrane helix</keyword>
<keyword evidence="3" id="KW-1185">Reference proteome</keyword>
<gene>
    <name evidence="2" type="ORF">CGXH109_LOCUS53725</name>
</gene>
<evidence type="ECO:0000313" key="3">
    <source>
        <dbReference type="Proteomes" id="UP001152533"/>
    </source>
</evidence>
<sequence length="309" mass="33554">MVHWVLGTVLAGAMMAHTVSHLPWAVMSIVASSVALLVGMCITKKASPSTVSKCLVKTDGQEGKSGELQIRVLEVGMETSSGTTTGEWFYFKVDGVPIRVALLERRARRDRAGYDMVAVLLVSCDANAIGDPDVRGPYIIPLAAPIASNRPLRIVTLDSGVVEAQQYAAWRCELKRVEAACTSLVWLNENPIFLKTWITNAGFDTRCQVRIVCFGASRRIVDDLMGAEARRTDAEEELVKGVASNVIALSDQKSISGVLQEQMLLTDDTYFIGEHLSSYAMSLIRVDELEETVGKIVDGQTDESGASQA</sequence>
<protein>
    <recommendedName>
        <fullName evidence="4">MOSC domain-containing protein</fullName>
    </recommendedName>
</protein>
<organism evidence="2 3">
    <name type="scientific">Colletotrichum noveboracense</name>
    <dbReference type="NCBI Taxonomy" id="2664923"/>
    <lineage>
        <taxon>Eukaryota</taxon>
        <taxon>Fungi</taxon>
        <taxon>Dikarya</taxon>
        <taxon>Ascomycota</taxon>
        <taxon>Pezizomycotina</taxon>
        <taxon>Sordariomycetes</taxon>
        <taxon>Hypocreomycetidae</taxon>
        <taxon>Glomerellales</taxon>
        <taxon>Glomerellaceae</taxon>
        <taxon>Colletotrichum</taxon>
        <taxon>Colletotrichum gloeosporioides species complex</taxon>
    </lineage>
</organism>
<dbReference type="AlphaFoldDB" id="A0A9W4RPG7"/>
<accession>A0A9W4RPG7</accession>